<keyword evidence="3" id="KW-1185">Reference proteome</keyword>
<dbReference type="EMBL" id="MU167252">
    <property type="protein sequence ID" value="KAG0147055.1"/>
    <property type="molecule type" value="Genomic_DNA"/>
</dbReference>
<dbReference type="OrthoDB" id="2502987at2759"/>
<feature type="compositionally biased region" description="Polar residues" evidence="1">
    <location>
        <begin position="168"/>
        <end position="178"/>
    </location>
</feature>
<protein>
    <submittedName>
        <fullName evidence="2">Uncharacterized protein</fullName>
    </submittedName>
</protein>
<feature type="compositionally biased region" description="Acidic residues" evidence="1">
    <location>
        <begin position="145"/>
        <end position="162"/>
    </location>
</feature>
<evidence type="ECO:0000313" key="2">
    <source>
        <dbReference type="EMBL" id="KAG0147055.1"/>
    </source>
</evidence>
<name>A0A9P6TCV7_9BASI</name>
<feature type="compositionally biased region" description="Low complexity" evidence="1">
    <location>
        <begin position="93"/>
        <end position="111"/>
    </location>
</feature>
<accession>A0A9P6TCV7</accession>
<dbReference type="AlphaFoldDB" id="A0A9P6TCV7"/>
<feature type="compositionally biased region" description="Polar residues" evidence="1">
    <location>
        <begin position="79"/>
        <end position="92"/>
    </location>
</feature>
<sequence>MKPFSVNQPDPESSPSRATLSVISYLKAWRPPVEYYARRRRHHPSLSPPSRRPSLPALLEEQITPEGHLDLVRPELVIRSSTFSTPRSNSGRCPSCSISSNKSSTTSSPCPRFHSNSFRMPGLDGWEDDSDDDLDLREEGSMNQLEDEDEDEDEDDWSDSDTIEPVTPVNSPDSTTGYFLQPLFLTKPPG</sequence>
<feature type="compositionally biased region" description="Acidic residues" evidence="1">
    <location>
        <begin position="125"/>
        <end position="136"/>
    </location>
</feature>
<gene>
    <name evidence="2" type="ORF">CROQUDRAFT_656512</name>
</gene>
<organism evidence="2 3">
    <name type="scientific">Cronartium quercuum f. sp. fusiforme G11</name>
    <dbReference type="NCBI Taxonomy" id="708437"/>
    <lineage>
        <taxon>Eukaryota</taxon>
        <taxon>Fungi</taxon>
        <taxon>Dikarya</taxon>
        <taxon>Basidiomycota</taxon>
        <taxon>Pucciniomycotina</taxon>
        <taxon>Pucciniomycetes</taxon>
        <taxon>Pucciniales</taxon>
        <taxon>Coleosporiaceae</taxon>
        <taxon>Cronartium</taxon>
    </lineage>
</organism>
<dbReference type="Proteomes" id="UP000886653">
    <property type="component" value="Unassembled WGS sequence"/>
</dbReference>
<feature type="region of interest" description="Disordered" evidence="1">
    <location>
        <begin position="38"/>
        <end position="190"/>
    </location>
</feature>
<reference evidence="2" key="1">
    <citation type="submission" date="2013-11" db="EMBL/GenBank/DDBJ databases">
        <title>Genome sequence of the fusiform rust pathogen reveals effectors for host alternation and coevolution with pine.</title>
        <authorList>
            <consortium name="DOE Joint Genome Institute"/>
            <person name="Smith K."/>
            <person name="Pendleton A."/>
            <person name="Kubisiak T."/>
            <person name="Anderson C."/>
            <person name="Salamov A."/>
            <person name="Aerts A."/>
            <person name="Riley R."/>
            <person name="Clum A."/>
            <person name="Lindquist E."/>
            <person name="Ence D."/>
            <person name="Campbell M."/>
            <person name="Kronenberg Z."/>
            <person name="Feau N."/>
            <person name="Dhillon B."/>
            <person name="Hamelin R."/>
            <person name="Burleigh J."/>
            <person name="Smith J."/>
            <person name="Yandell M."/>
            <person name="Nelson C."/>
            <person name="Grigoriev I."/>
            <person name="Davis J."/>
        </authorList>
    </citation>
    <scope>NUCLEOTIDE SEQUENCE</scope>
    <source>
        <strain evidence="2">G11</strain>
    </source>
</reference>
<comment type="caution">
    <text evidence="2">The sequence shown here is derived from an EMBL/GenBank/DDBJ whole genome shotgun (WGS) entry which is preliminary data.</text>
</comment>
<evidence type="ECO:0000256" key="1">
    <source>
        <dbReference type="SAM" id="MobiDB-lite"/>
    </source>
</evidence>
<evidence type="ECO:0000313" key="3">
    <source>
        <dbReference type="Proteomes" id="UP000886653"/>
    </source>
</evidence>
<proteinExistence type="predicted"/>
<feature type="non-terminal residue" evidence="2">
    <location>
        <position position="190"/>
    </location>
</feature>